<evidence type="ECO:0000256" key="6">
    <source>
        <dbReference type="ARBA" id="ARBA00022837"/>
    </source>
</evidence>
<dbReference type="GO" id="GO:0045087">
    <property type="term" value="P:innate immune response"/>
    <property type="evidence" value="ECO:0007669"/>
    <property type="project" value="TreeGrafter"/>
</dbReference>
<dbReference type="PANTHER" id="PTHR45869">
    <property type="entry name" value="C-REACTIVE PROTEIN-RELATED"/>
    <property type="match status" value="1"/>
</dbReference>
<evidence type="ECO:0000313" key="13">
    <source>
        <dbReference type="EMBL" id="KAI4548791.1"/>
    </source>
</evidence>
<dbReference type="FunFam" id="2.60.120.200:FF:000070">
    <property type="entry name" value="Serum amyloid P-component"/>
    <property type="match status" value="1"/>
</dbReference>
<dbReference type="AlphaFoldDB" id="A0AAD4UP39"/>
<evidence type="ECO:0000256" key="1">
    <source>
        <dbReference type="ARBA" id="ARBA00001913"/>
    </source>
</evidence>
<accession>A0AAD4UP39</accession>
<evidence type="ECO:0000256" key="10">
    <source>
        <dbReference type="ARBA" id="ARBA00038645"/>
    </source>
</evidence>
<dbReference type="GO" id="GO:0005615">
    <property type="term" value="C:extracellular space"/>
    <property type="evidence" value="ECO:0007669"/>
    <property type="project" value="TreeGrafter"/>
</dbReference>
<dbReference type="Proteomes" id="UP001214576">
    <property type="component" value="Unassembled WGS sequence"/>
</dbReference>
<keyword evidence="8" id="KW-0325">Glycoprotein</keyword>
<evidence type="ECO:0000256" key="7">
    <source>
        <dbReference type="ARBA" id="ARBA00023157"/>
    </source>
</evidence>
<comment type="similarity">
    <text evidence="9">Belongs to the pentraxin family.</text>
</comment>
<evidence type="ECO:0000313" key="14">
    <source>
        <dbReference type="Proteomes" id="UP001214576"/>
    </source>
</evidence>
<gene>
    <name evidence="13" type="ORF">MG293_001121</name>
</gene>
<keyword evidence="3" id="KW-0964">Secreted</keyword>
<comment type="subcellular location">
    <subcellularLocation>
        <location evidence="2">Secreted</location>
    </subcellularLocation>
</comment>
<keyword evidence="4" id="KW-0479">Metal-binding</keyword>
<dbReference type="InterPro" id="IPR051005">
    <property type="entry name" value="Pentraxin_domain"/>
</dbReference>
<evidence type="ECO:0000256" key="5">
    <source>
        <dbReference type="ARBA" id="ARBA00022729"/>
    </source>
</evidence>
<evidence type="ECO:0000256" key="2">
    <source>
        <dbReference type="ARBA" id="ARBA00004613"/>
    </source>
</evidence>
<name>A0AAD4UP39_OVIAM</name>
<dbReference type="Gene3D" id="2.60.120.200">
    <property type="match status" value="1"/>
</dbReference>
<dbReference type="Pfam" id="PF00354">
    <property type="entry name" value="Pentaxin"/>
    <property type="match status" value="1"/>
</dbReference>
<comment type="subunit">
    <text evidence="10">Homopentamer. Pentraxin (or pentaxin) have a discoid arrangement of 5 non-covalently bound subunits.</text>
</comment>
<evidence type="ECO:0000256" key="11">
    <source>
        <dbReference type="PROSITE-ProRule" id="PRU01172"/>
    </source>
</evidence>
<dbReference type="PRINTS" id="PR00895">
    <property type="entry name" value="PENTAXIN"/>
</dbReference>
<comment type="cofactor">
    <cofactor evidence="1">
        <name>Ca(2+)</name>
        <dbReference type="ChEBI" id="CHEBI:29108"/>
    </cofactor>
</comment>
<comment type="caution">
    <text evidence="13">The sequence shown here is derived from an EMBL/GenBank/DDBJ whole genome shotgun (WGS) entry which is preliminary data.</text>
</comment>
<keyword evidence="14" id="KW-1185">Reference proteome</keyword>
<evidence type="ECO:0000256" key="3">
    <source>
        <dbReference type="ARBA" id="ARBA00022525"/>
    </source>
</evidence>
<dbReference type="PROSITE" id="PS51828">
    <property type="entry name" value="PTX_2"/>
    <property type="match status" value="1"/>
</dbReference>
<dbReference type="InterPro" id="IPR030476">
    <property type="entry name" value="Pentaxin_CS"/>
</dbReference>
<keyword evidence="6" id="KW-0106">Calcium</keyword>
<dbReference type="SMART" id="SM00159">
    <property type="entry name" value="PTX"/>
    <property type="match status" value="1"/>
</dbReference>
<dbReference type="InterPro" id="IPR001759">
    <property type="entry name" value="PTX_dom"/>
</dbReference>
<protein>
    <recommendedName>
        <fullName evidence="12">Pentraxin (PTX) domain-containing protein</fullName>
    </recommendedName>
</protein>
<dbReference type="GO" id="GO:0001849">
    <property type="term" value="F:complement component C1q complex binding"/>
    <property type="evidence" value="ECO:0007669"/>
    <property type="project" value="TreeGrafter"/>
</dbReference>
<keyword evidence="5" id="KW-0732">Signal</keyword>
<dbReference type="PROSITE" id="PS00289">
    <property type="entry name" value="PTX_1"/>
    <property type="match status" value="1"/>
</dbReference>
<evidence type="ECO:0000256" key="4">
    <source>
        <dbReference type="ARBA" id="ARBA00022723"/>
    </source>
</evidence>
<dbReference type="SUPFAM" id="SSF49899">
    <property type="entry name" value="Concanavalin A-like lectins/glucanases"/>
    <property type="match status" value="1"/>
</dbReference>
<dbReference type="EMBL" id="JAKZEL010000001">
    <property type="protein sequence ID" value="KAI4548791.1"/>
    <property type="molecule type" value="Genomic_DNA"/>
</dbReference>
<feature type="disulfide bond" evidence="11">
    <location>
        <begin position="172"/>
        <end position="231"/>
    </location>
</feature>
<feature type="domain" description="Pentraxin (PTX)" evidence="12">
    <location>
        <begin position="141"/>
        <end position="341"/>
    </location>
</feature>
<reference evidence="13" key="1">
    <citation type="submission" date="2022-03" db="EMBL/GenBank/DDBJ databases">
        <title>Genomic analyses of argali, domestic sheep and their hybrids provide insights into chromosomal evolution, heterosis and genetic basis of agronomic traits.</title>
        <authorList>
            <person name="Li M."/>
        </authorList>
    </citation>
    <scope>NUCLEOTIDE SEQUENCE</scope>
    <source>
        <strain evidence="13">CAU-MHL-2022a</strain>
        <tissue evidence="13">Skin</tissue>
    </source>
</reference>
<dbReference type="GO" id="GO:0046872">
    <property type="term" value="F:metal ion binding"/>
    <property type="evidence" value="ECO:0007669"/>
    <property type="project" value="UniProtKB-KW"/>
</dbReference>
<organism evidence="13 14">
    <name type="scientific">Ovis ammon polii</name>
    <dbReference type="NCBI Taxonomy" id="230172"/>
    <lineage>
        <taxon>Eukaryota</taxon>
        <taxon>Metazoa</taxon>
        <taxon>Chordata</taxon>
        <taxon>Craniata</taxon>
        <taxon>Vertebrata</taxon>
        <taxon>Euteleostomi</taxon>
        <taxon>Mammalia</taxon>
        <taxon>Eutheria</taxon>
        <taxon>Laurasiatheria</taxon>
        <taxon>Artiodactyla</taxon>
        <taxon>Ruminantia</taxon>
        <taxon>Pecora</taxon>
        <taxon>Bovidae</taxon>
        <taxon>Caprinae</taxon>
        <taxon>Ovis</taxon>
    </lineage>
</organism>
<dbReference type="InterPro" id="IPR013320">
    <property type="entry name" value="ConA-like_dom_sf"/>
</dbReference>
<sequence length="341" mass="38708">MDPEQSDRNENNVINSVDCCSLGSDKTFRKRFVYLMAYDKCLVVKIKTLDIAYETNISLKDREEQKEKDQLENIQPESLRSKNVKLRNWVNNHYALCTLILVTAAAITALGQEHEQADALGLCPRHPPRSLCSDSLSTDLRGKVFVFPRESSIDHVTLITKLEKPLKNLTLCLRAYSDLSRAYSLFSYNIYGKDNELLVFKNRIGEYSLYIGKAKVTVRATEEFPSPVHICTSWESSTGIAEFWVNGKPLVKRGLKQGYSVGAYPKIVLGQEQDSYGGGFDKSQSFMGEIGDLYMWNSVLWPEEILLVYQGSSLINPTILDWQALKYETKGYVIVKPMVWG</sequence>
<dbReference type="PANTHER" id="PTHR45869:SF5">
    <property type="entry name" value="SERUM AMYLOID P-COMPONENT"/>
    <property type="match status" value="1"/>
</dbReference>
<evidence type="ECO:0000259" key="12">
    <source>
        <dbReference type="PROSITE" id="PS51828"/>
    </source>
</evidence>
<proteinExistence type="inferred from homology"/>
<keyword evidence="7 11" id="KW-1015">Disulfide bond</keyword>
<evidence type="ECO:0000256" key="8">
    <source>
        <dbReference type="ARBA" id="ARBA00023180"/>
    </source>
</evidence>
<dbReference type="CDD" id="cd00152">
    <property type="entry name" value="PTX"/>
    <property type="match status" value="1"/>
</dbReference>
<evidence type="ECO:0000256" key="9">
    <source>
        <dbReference type="ARBA" id="ARBA00038102"/>
    </source>
</evidence>